<protein>
    <submittedName>
        <fullName evidence="4">Indolepyruvate oxidoreductase subunit beta family protein</fullName>
    </submittedName>
</protein>
<dbReference type="InterPro" id="IPR019752">
    <property type="entry name" value="Pyrv/ketoisovalerate_OxRed_cat"/>
</dbReference>
<keyword evidence="1" id="KW-0560">Oxidoreductase</keyword>
<keyword evidence="4" id="KW-0670">Pyruvate</keyword>
<feature type="domain" description="Pyruvate/ketoisovalerate oxidoreductase catalytic" evidence="2">
    <location>
        <begin position="18"/>
        <end position="193"/>
    </location>
</feature>
<proteinExistence type="predicted"/>
<name>A0A5Q0MDA7_VARPD</name>
<organism evidence="4 5">
    <name type="scientific">Variovorax paradoxus</name>
    <dbReference type="NCBI Taxonomy" id="34073"/>
    <lineage>
        <taxon>Bacteria</taxon>
        <taxon>Pseudomonadati</taxon>
        <taxon>Pseudomonadota</taxon>
        <taxon>Betaproteobacteria</taxon>
        <taxon>Burkholderiales</taxon>
        <taxon>Comamonadaceae</taxon>
        <taxon>Variovorax</taxon>
    </lineage>
</organism>
<evidence type="ECO:0000259" key="3">
    <source>
        <dbReference type="Pfam" id="PF20169"/>
    </source>
</evidence>
<evidence type="ECO:0000256" key="1">
    <source>
        <dbReference type="ARBA" id="ARBA00023002"/>
    </source>
</evidence>
<sequence length="543" mass="58268">MEQNRQNRPLTLLVCALGGEGGGVLTEWLVDTARHAGYAAQSTSIPGVAQRTGATTYYIEVFPVPMAQLGGRRPVFSLSPVPGALDAIVSSELLETTRQIGNGMSAPLRTLVISSSARVLTTAERMVPGDGRADAQRLIDVVKAFSREHHVLDMGGMAREAGTVVSAVMLGAIAGSGLFPFPREAYERAVRGGDAAAPDKLGKMAAASLRGFAAAFEAVRAPRAQAAFVQGVLASDDTRDAPPTPQALPDDVARRFPPAVHDMLALGHARVRDYQDGAYAALYAERLARVLEAERAADPSGAQGFAVTREMARWLALWMAFDDIVRVAALKGRASRARRVRQEVRAGDEDIVKVFDHFKPGAPEFAALLPPSLARRVTAWDRGRQSRGLAPWALPLQVGSHSVLGMASLRVLASLTWLRRRGSRFAEEQALIERWLAAVETGTRTHWALGRELALCGRLIKGYGSTNERGKHNLLHVIDELAGRATLEPTARAEAIAAAREAALADEGGKALDAALTRHGAAPRPVQAQPIRWMKQPKTTTTT</sequence>
<dbReference type="PANTHER" id="PTHR43854:SF1">
    <property type="entry name" value="INDOLEPYRUVATE OXIDOREDUCTASE SUBUNIT IORB"/>
    <property type="match status" value="1"/>
</dbReference>
<dbReference type="Pfam" id="PF01558">
    <property type="entry name" value="POR"/>
    <property type="match status" value="1"/>
</dbReference>
<evidence type="ECO:0000259" key="2">
    <source>
        <dbReference type="Pfam" id="PF01558"/>
    </source>
</evidence>
<dbReference type="GO" id="GO:0016903">
    <property type="term" value="F:oxidoreductase activity, acting on the aldehyde or oxo group of donors"/>
    <property type="evidence" value="ECO:0007669"/>
    <property type="project" value="InterPro"/>
</dbReference>
<gene>
    <name evidence="4" type="ORF">GFK26_31925</name>
</gene>
<reference evidence="4 5" key="1">
    <citation type="submission" date="2019-10" db="EMBL/GenBank/DDBJ databases">
        <title>Complete genome sequence of Variovorax paradoxus 5C-2.</title>
        <authorList>
            <person name="Gogoleva N.E."/>
            <person name="Balkin A.S."/>
        </authorList>
    </citation>
    <scope>NUCLEOTIDE SEQUENCE [LARGE SCALE GENOMIC DNA]</scope>
    <source>
        <strain evidence="4 5">5C-2</strain>
    </source>
</reference>
<evidence type="ECO:0000313" key="5">
    <source>
        <dbReference type="Proteomes" id="UP000326780"/>
    </source>
</evidence>
<dbReference type="InterPro" id="IPR002869">
    <property type="entry name" value="Pyrv_flavodox_OxRed_cen"/>
</dbReference>
<dbReference type="Proteomes" id="UP000326780">
    <property type="component" value="Chromosome"/>
</dbReference>
<dbReference type="InterPro" id="IPR046667">
    <property type="entry name" value="DUF6537"/>
</dbReference>
<feature type="domain" description="DUF6537" evidence="3">
    <location>
        <begin position="260"/>
        <end position="479"/>
    </location>
</feature>
<dbReference type="EMBL" id="CP045644">
    <property type="protein sequence ID" value="QFZ87058.1"/>
    <property type="molecule type" value="Genomic_DNA"/>
</dbReference>
<dbReference type="PANTHER" id="PTHR43854">
    <property type="entry name" value="INDOLEPYRUVATE OXIDOREDUCTASE SUBUNIT IORB"/>
    <property type="match status" value="1"/>
</dbReference>
<dbReference type="RefSeq" id="WP_153285493.1">
    <property type="nucleotide sequence ID" value="NZ_CP045644.1"/>
</dbReference>
<dbReference type="NCBIfam" id="NF006179">
    <property type="entry name" value="PRK08312.1"/>
    <property type="match status" value="1"/>
</dbReference>
<dbReference type="Pfam" id="PF20169">
    <property type="entry name" value="DUF6537"/>
    <property type="match status" value="1"/>
</dbReference>
<evidence type="ECO:0000313" key="4">
    <source>
        <dbReference type="EMBL" id="QFZ87058.1"/>
    </source>
</evidence>
<dbReference type="AlphaFoldDB" id="A0A5Q0MDA7"/>
<accession>A0A5Q0MDA7</accession>
<dbReference type="InterPro" id="IPR052198">
    <property type="entry name" value="IorB_Oxidoreductase"/>
</dbReference>
<dbReference type="Gene3D" id="3.40.920.10">
    <property type="entry name" value="Pyruvate-ferredoxin oxidoreductase, PFOR, domain III"/>
    <property type="match status" value="1"/>
</dbReference>